<dbReference type="Pfam" id="PF00498">
    <property type="entry name" value="FHA"/>
    <property type="match status" value="1"/>
</dbReference>
<dbReference type="SMART" id="SM00240">
    <property type="entry name" value="FHA"/>
    <property type="match status" value="1"/>
</dbReference>
<dbReference type="RefSeq" id="WP_135025862.1">
    <property type="nucleotide sequence ID" value="NZ_JBFUWK010000004.1"/>
</dbReference>
<evidence type="ECO:0000259" key="2">
    <source>
        <dbReference type="PROSITE" id="PS50006"/>
    </source>
</evidence>
<accession>A0A7Z8CZF1</accession>
<dbReference type="EMBL" id="NRPP01000009">
    <property type="protein sequence ID" value="TFJ27753.1"/>
    <property type="molecule type" value="Genomic_DNA"/>
</dbReference>
<reference evidence="3 4" key="1">
    <citation type="journal article" date="2018" name="Int. J. Food Microbiol.">
        <title>Growth of Carnobacterium spp. isolated from chilled vacuum-packaged meat under relevant acidic conditions.</title>
        <authorList>
            <person name="Zhang P."/>
            <person name="Badoni M."/>
            <person name="Ganzle M."/>
            <person name="Yang X."/>
        </authorList>
    </citation>
    <scope>NUCLEOTIDE SEQUENCE [LARGE SCALE GENOMIC DNA]</scope>
    <source>
        <strain evidence="3 4">B2</strain>
    </source>
</reference>
<dbReference type="Gene3D" id="2.60.200.20">
    <property type="match status" value="1"/>
</dbReference>
<keyword evidence="1" id="KW-0472">Membrane</keyword>
<dbReference type="AlphaFoldDB" id="A0A7Z8CZF1"/>
<dbReference type="InterPro" id="IPR000253">
    <property type="entry name" value="FHA_dom"/>
</dbReference>
<dbReference type="InterPro" id="IPR045962">
    <property type="entry name" value="DUF6382"/>
</dbReference>
<feature type="domain" description="FHA" evidence="2">
    <location>
        <begin position="562"/>
        <end position="612"/>
    </location>
</feature>
<feature type="transmembrane region" description="Helical" evidence="1">
    <location>
        <begin position="367"/>
        <end position="385"/>
    </location>
</feature>
<evidence type="ECO:0000313" key="4">
    <source>
        <dbReference type="Proteomes" id="UP000297938"/>
    </source>
</evidence>
<keyword evidence="1" id="KW-0812">Transmembrane</keyword>
<organism evidence="3 4">
    <name type="scientific">Carnobacterium divergens</name>
    <name type="common">Lactobacillus divergens</name>
    <dbReference type="NCBI Taxonomy" id="2748"/>
    <lineage>
        <taxon>Bacteria</taxon>
        <taxon>Bacillati</taxon>
        <taxon>Bacillota</taxon>
        <taxon>Bacilli</taxon>
        <taxon>Lactobacillales</taxon>
        <taxon>Carnobacteriaceae</taxon>
        <taxon>Carnobacterium</taxon>
    </lineage>
</organism>
<proteinExistence type="predicted"/>
<dbReference type="InterPro" id="IPR008984">
    <property type="entry name" value="SMAD_FHA_dom_sf"/>
</dbReference>
<evidence type="ECO:0000313" key="3">
    <source>
        <dbReference type="EMBL" id="TFJ27753.1"/>
    </source>
</evidence>
<feature type="transmembrane region" description="Helical" evidence="1">
    <location>
        <begin position="288"/>
        <end position="306"/>
    </location>
</feature>
<sequence>MHLIKEVQQFNGAKLVYRKSSGNPFNKADFVAVEKKMIANNRIQQLVPIQIQQIDQTVTVSFDIEGKKRLVDYLSINRCLTIEEVYAILLGIVRKLETADEFMLSRGHYRVGMDELYYEQFITKIELIYLPLEDTFFEKSIEEELQQLTRALLEKMDPEIELENDIEDLIQYLNESYFSVEGFGKMLYRQSRNLPLFEEETMVRTAKKPISNIKKSTKSAQEPIENSLKNFLNKIGLVNNNSGISEKETITMSDEQKTAKEKLKKDSIVLVVLGILTSFVIYQLVPDLFVTAAVAFLIGTIILNYIHKKRTAFYQEFPELAVKKQETKELLTVEDELVFRKMKRNKIAAIVIALLVIVTLQQLIQDVTLLGCLILLVLATAFFYIRKITRQGTTQEVETNKTGKSFMKNKHATVGEPKKKISDLFNNEEVTSKKILIETPPSLIKNDMEAQERMPEIKKEDEETVPSDYRNQLKEELREEFKAEFTEEIHKKVAQEWLDKQEESEVKEELPKKIQTDSKIETKISNILKNKLSYENPDPLLKLTRSENGDNLKEIAIHKKHVLIGRNEKRVDYLENGKGTSRIHFELFYLDGTVMIRDLNSKQGTFLNGFRLQPYEMYEIKEQDQIKLKAVNYILKEIQVCS</sequence>
<feature type="transmembrane region" description="Helical" evidence="1">
    <location>
        <begin position="345"/>
        <end position="361"/>
    </location>
</feature>
<dbReference type="PROSITE" id="PS50006">
    <property type="entry name" value="FHA_DOMAIN"/>
    <property type="match status" value="1"/>
</dbReference>
<dbReference type="SUPFAM" id="SSF49879">
    <property type="entry name" value="SMAD/FHA domain"/>
    <property type="match status" value="1"/>
</dbReference>
<gene>
    <name evidence="3" type="ORF">CKN69_05075</name>
</gene>
<protein>
    <recommendedName>
        <fullName evidence="2">FHA domain-containing protein</fullName>
    </recommendedName>
</protein>
<comment type="caution">
    <text evidence="3">The sequence shown here is derived from an EMBL/GenBank/DDBJ whole genome shotgun (WGS) entry which is preliminary data.</text>
</comment>
<feature type="transmembrane region" description="Helical" evidence="1">
    <location>
        <begin position="266"/>
        <end position="282"/>
    </location>
</feature>
<dbReference type="Proteomes" id="UP000297938">
    <property type="component" value="Unassembled WGS sequence"/>
</dbReference>
<dbReference type="Pfam" id="PF19909">
    <property type="entry name" value="DUF6382"/>
    <property type="match status" value="1"/>
</dbReference>
<dbReference type="CDD" id="cd00060">
    <property type="entry name" value="FHA"/>
    <property type="match status" value="1"/>
</dbReference>
<keyword evidence="1" id="KW-1133">Transmembrane helix</keyword>
<evidence type="ECO:0000256" key="1">
    <source>
        <dbReference type="SAM" id="Phobius"/>
    </source>
</evidence>
<name>A0A7Z8CZF1_CARDV</name>